<feature type="repeat" description="ANK" evidence="3">
    <location>
        <begin position="122"/>
        <end position="154"/>
    </location>
</feature>
<keyword evidence="1" id="KW-0677">Repeat</keyword>
<dbReference type="PROSITE" id="PS50088">
    <property type="entry name" value="ANK_REPEAT"/>
    <property type="match status" value="5"/>
</dbReference>
<feature type="repeat" description="ANK" evidence="3">
    <location>
        <begin position="347"/>
        <end position="379"/>
    </location>
</feature>
<dbReference type="AlphaFoldDB" id="A0AAD8AJ30"/>
<dbReference type="PROSITE" id="PS50297">
    <property type="entry name" value="ANK_REP_REGION"/>
    <property type="match status" value="4"/>
</dbReference>
<evidence type="ECO:0000313" key="4">
    <source>
        <dbReference type="EMBL" id="KAJ9598673.1"/>
    </source>
</evidence>
<evidence type="ECO:0000256" key="1">
    <source>
        <dbReference type="ARBA" id="ARBA00022737"/>
    </source>
</evidence>
<dbReference type="Pfam" id="PF13637">
    <property type="entry name" value="Ank_4"/>
    <property type="match status" value="1"/>
</dbReference>
<dbReference type="Pfam" id="PF12796">
    <property type="entry name" value="Ank_2"/>
    <property type="match status" value="3"/>
</dbReference>
<organism evidence="4 5">
    <name type="scientific">Diploptera punctata</name>
    <name type="common">Pacific beetle cockroach</name>
    <dbReference type="NCBI Taxonomy" id="6984"/>
    <lineage>
        <taxon>Eukaryota</taxon>
        <taxon>Metazoa</taxon>
        <taxon>Ecdysozoa</taxon>
        <taxon>Arthropoda</taxon>
        <taxon>Hexapoda</taxon>
        <taxon>Insecta</taxon>
        <taxon>Pterygota</taxon>
        <taxon>Neoptera</taxon>
        <taxon>Polyneoptera</taxon>
        <taxon>Dictyoptera</taxon>
        <taxon>Blattodea</taxon>
        <taxon>Blaberoidea</taxon>
        <taxon>Blaberidae</taxon>
        <taxon>Diplopterinae</taxon>
        <taxon>Diploptera</taxon>
    </lineage>
</organism>
<keyword evidence="5" id="KW-1185">Reference proteome</keyword>
<reference evidence="4" key="1">
    <citation type="journal article" date="2023" name="IScience">
        <title>Live-bearing cockroach genome reveals convergent evolutionary mechanisms linked to viviparity in insects and beyond.</title>
        <authorList>
            <person name="Fouks B."/>
            <person name="Harrison M.C."/>
            <person name="Mikhailova A.A."/>
            <person name="Marchal E."/>
            <person name="English S."/>
            <person name="Carruthers M."/>
            <person name="Jennings E.C."/>
            <person name="Chiamaka E.L."/>
            <person name="Frigard R.A."/>
            <person name="Pippel M."/>
            <person name="Attardo G.M."/>
            <person name="Benoit J.B."/>
            <person name="Bornberg-Bauer E."/>
            <person name="Tobe S.S."/>
        </authorList>
    </citation>
    <scope>NUCLEOTIDE SEQUENCE</scope>
    <source>
        <strain evidence="4">Stay&amp;Tobe</strain>
    </source>
</reference>
<dbReference type="Gene3D" id="1.25.40.20">
    <property type="entry name" value="Ankyrin repeat-containing domain"/>
    <property type="match status" value="3"/>
</dbReference>
<accession>A0AAD8AJ30</accession>
<dbReference type="Proteomes" id="UP001233999">
    <property type="component" value="Unassembled WGS sequence"/>
</dbReference>
<reference evidence="4" key="2">
    <citation type="submission" date="2023-05" db="EMBL/GenBank/DDBJ databases">
        <authorList>
            <person name="Fouks B."/>
        </authorList>
    </citation>
    <scope>NUCLEOTIDE SEQUENCE</scope>
    <source>
        <strain evidence="4">Stay&amp;Tobe</strain>
        <tissue evidence="4">Testes</tissue>
    </source>
</reference>
<dbReference type="InterPro" id="IPR036770">
    <property type="entry name" value="Ankyrin_rpt-contain_sf"/>
</dbReference>
<protein>
    <recommendedName>
        <fullName evidence="6">Ankyrin repeat protein</fullName>
    </recommendedName>
</protein>
<feature type="repeat" description="ANK" evidence="3">
    <location>
        <begin position="280"/>
        <end position="309"/>
    </location>
</feature>
<gene>
    <name evidence="4" type="ORF">L9F63_010646</name>
</gene>
<evidence type="ECO:0000256" key="3">
    <source>
        <dbReference type="PROSITE-ProRule" id="PRU00023"/>
    </source>
</evidence>
<feature type="repeat" description="ANK" evidence="3">
    <location>
        <begin position="380"/>
        <end position="412"/>
    </location>
</feature>
<name>A0AAD8AJ30_DIPPU</name>
<dbReference type="PANTHER" id="PTHR24198">
    <property type="entry name" value="ANKYRIN REPEAT AND PROTEIN KINASE DOMAIN-CONTAINING PROTEIN"/>
    <property type="match status" value="1"/>
</dbReference>
<keyword evidence="2 3" id="KW-0040">ANK repeat</keyword>
<evidence type="ECO:0008006" key="6">
    <source>
        <dbReference type="Google" id="ProtNLM"/>
    </source>
</evidence>
<dbReference type="EMBL" id="JASPKZ010001198">
    <property type="protein sequence ID" value="KAJ9598673.1"/>
    <property type="molecule type" value="Genomic_DNA"/>
</dbReference>
<feature type="repeat" description="ANK" evidence="3">
    <location>
        <begin position="220"/>
        <end position="252"/>
    </location>
</feature>
<evidence type="ECO:0000256" key="2">
    <source>
        <dbReference type="ARBA" id="ARBA00023043"/>
    </source>
</evidence>
<proteinExistence type="predicted"/>
<comment type="caution">
    <text evidence="4">The sequence shown here is derived from an EMBL/GenBank/DDBJ whole genome shotgun (WGS) entry which is preliminary data.</text>
</comment>
<dbReference type="PANTHER" id="PTHR24198:SF165">
    <property type="entry name" value="ANKYRIN REPEAT-CONTAINING PROTEIN-RELATED"/>
    <property type="match status" value="1"/>
</dbReference>
<evidence type="ECO:0000313" key="5">
    <source>
        <dbReference type="Proteomes" id="UP001233999"/>
    </source>
</evidence>
<dbReference type="SUPFAM" id="SSF48403">
    <property type="entry name" value="Ankyrin repeat"/>
    <property type="match status" value="1"/>
</dbReference>
<sequence length="434" mass="48323">MSSPSSSSISYQAFNNSLQSQILILELLANITSKDTSLQKTDREDALASIEYLKQYTIRLNENDMEVLEMEQEESDKRQFLLDSITQSDKDGCLLRQLVMDKNSVAVQELLNRNVNVRGHCNGSTILHAAAAANDKQMIQLILDKGFDEKEKDSNGLSAVQRAVKDGNVEAVEILASRSNANRRRKEKLYHLAAEAGQVSVLQTLYNIYPKTMINEKNSKKQTPVDIAARNGHLEAVKTLLDMGADPNSALNSAARGNHSDIVEMLLQSPYIDVNNKDSQGHTPLHRALINGNVAMVNKLIGPGTRANVWIVGPGGNTALHYTGSCYILDLLERLTRRLDVNIRNDLNETPLHQAAIKNNKEVAIYLLNKGANVDALNDNRETPLYYAARENAKDVAEELKKRGARTYIRNIENKTPIDIAKEKGNYEIAYILK</sequence>
<dbReference type="InterPro" id="IPR002110">
    <property type="entry name" value="Ankyrin_rpt"/>
</dbReference>
<dbReference type="SMART" id="SM00248">
    <property type="entry name" value="ANK"/>
    <property type="match status" value="9"/>
</dbReference>